<proteinExistence type="inferred from homology"/>
<evidence type="ECO:0000256" key="5">
    <source>
        <dbReference type="ARBA" id="ARBA00022692"/>
    </source>
</evidence>
<dbReference type="EMBL" id="CAJHNH020003194">
    <property type="protein sequence ID" value="CAG5128735.1"/>
    <property type="molecule type" value="Genomic_DNA"/>
</dbReference>
<comment type="subcellular location">
    <subcellularLocation>
        <location evidence="1">Membrane</location>
        <topology evidence="1">Single-pass membrane protein</topology>
    </subcellularLocation>
</comment>
<reference evidence="9" key="1">
    <citation type="submission" date="2021-04" db="EMBL/GenBank/DDBJ databases">
        <authorList>
            <consortium name="Molecular Ecology Group"/>
        </authorList>
    </citation>
    <scope>NUCLEOTIDE SEQUENCE</scope>
</reference>
<evidence type="ECO:0000256" key="1">
    <source>
        <dbReference type="ARBA" id="ARBA00004167"/>
    </source>
</evidence>
<evidence type="ECO:0000256" key="6">
    <source>
        <dbReference type="ARBA" id="ARBA00022989"/>
    </source>
</evidence>
<dbReference type="PANTHER" id="PTHR21461:SF69">
    <property type="entry name" value="GLYCOSYLTRANSFERASE FAMILY 92 PROTEIN"/>
    <property type="match status" value="1"/>
</dbReference>
<dbReference type="AlphaFoldDB" id="A0A8S3ZLV6"/>
<evidence type="ECO:0000313" key="9">
    <source>
        <dbReference type="EMBL" id="CAG5128735.1"/>
    </source>
</evidence>
<keyword evidence="6" id="KW-1133">Transmembrane helix</keyword>
<name>A0A8S3ZLV6_9EUPU</name>
<dbReference type="GO" id="GO:0005737">
    <property type="term" value="C:cytoplasm"/>
    <property type="evidence" value="ECO:0007669"/>
    <property type="project" value="TreeGrafter"/>
</dbReference>
<dbReference type="EC" id="2.4.1.-" evidence="8"/>
<evidence type="ECO:0000256" key="4">
    <source>
        <dbReference type="ARBA" id="ARBA00022679"/>
    </source>
</evidence>
<protein>
    <recommendedName>
        <fullName evidence="8">Glycosyltransferase family 92 protein</fullName>
        <ecNumber evidence="8">2.4.1.-</ecNumber>
    </recommendedName>
</protein>
<dbReference type="GO" id="GO:0016757">
    <property type="term" value="F:glycosyltransferase activity"/>
    <property type="evidence" value="ECO:0007669"/>
    <property type="project" value="UniProtKB-UniRule"/>
</dbReference>
<evidence type="ECO:0000256" key="2">
    <source>
        <dbReference type="ARBA" id="ARBA00007647"/>
    </source>
</evidence>
<comment type="similarity">
    <text evidence="2 8">Belongs to the glycosyltransferase 92 family.</text>
</comment>
<dbReference type="OrthoDB" id="6232146at2759"/>
<evidence type="ECO:0000256" key="8">
    <source>
        <dbReference type="RuleBase" id="RU366017"/>
    </source>
</evidence>
<evidence type="ECO:0000313" key="10">
    <source>
        <dbReference type="Proteomes" id="UP000678393"/>
    </source>
</evidence>
<keyword evidence="10" id="KW-1185">Reference proteome</keyword>
<dbReference type="Proteomes" id="UP000678393">
    <property type="component" value="Unassembled WGS sequence"/>
</dbReference>
<dbReference type="PANTHER" id="PTHR21461">
    <property type="entry name" value="GLYCOSYLTRANSFERASE FAMILY 92 PROTEIN"/>
    <property type="match status" value="1"/>
</dbReference>
<dbReference type="InterPro" id="IPR008166">
    <property type="entry name" value="Glyco_transf_92"/>
</dbReference>
<organism evidence="9 10">
    <name type="scientific">Candidula unifasciata</name>
    <dbReference type="NCBI Taxonomy" id="100452"/>
    <lineage>
        <taxon>Eukaryota</taxon>
        <taxon>Metazoa</taxon>
        <taxon>Spiralia</taxon>
        <taxon>Lophotrochozoa</taxon>
        <taxon>Mollusca</taxon>
        <taxon>Gastropoda</taxon>
        <taxon>Heterobranchia</taxon>
        <taxon>Euthyneura</taxon>
        <taxon>Panpulmonata</taxon>
        <taxon>Eupulmonata</taxon>
        <taxon>Stylommatophora</taxon>
        <taxon>Helicina</taxon>
        <taxon>Helicoidea</taxon>
        <taxon>Geomitridae</taxon>
        <taxon>Candidula</taxon>
    </lineage>
</organism>
<sequence length="316" mass="36415">MQCSLPVNKRPTHVSVSFQGNKTATNRLQIIYPGTLIRNFTVCYSVLHSGYKSTSQLIQSLEMNQILGAEHFVVYNYSISPAVDQILQRYQQDGLVTVLPWPLPTKQSWYYGQMSALNDCVYRNRNISRFVVVVDTDEFVMPKNHSNWMEMIAATSPQEYDVSTFVHSPNPPKKASAKTGCFIVRSSFFSTSSETNWTSFPPEFPFSKEEKNNTIKYNILVLHQLLRSSEIYRAKVKSKYIARPELTHTCGIHFVHTFTYFMRCSVVSHSIALVHHYRKPTMKGGIMDTTMLRFKSQLYPRVLKKYKLFPKIFSSG</sequence>
<accession>A0A8S3ZLV6</accession>
<dbReference type="GO" id="GO:0016020">
    <property type="term" value="C:membrane"/>
    <property type="evidence" value="ECO:0007669"/>
    <property type="project" value="UniProtKB-SubCell"/>
</dbReference>
<keyword evidence="5" id="KW-0812">Transmembrane</keyword>
<dbReference type="Pfam" id="PF01697">
    <property type="entry name" value="Glyco_transf_92"/>
    <property type="match status" value="1"/>
</dbReference>
<gene>
    <name evidence="9" type="ORF">CUNI_LOCUS14293</name>
</gene>
<keyword evidence="7" id="KW-0472">Membrane</keyword>
<keyword evidence="4 8" id="KW-0808">Transferase</keyword>
<evidence type="ECO:0000256" key="3">
    <source>
        <dbReference type="ARBA" id="ARBA00022676"/>
    </source>
</evidence>
<evidence type="ECO:0000256" key="7">
    <source>
        <dbReference type="ARBA" id="ARBA00023136"/>
    </source>
</evidence>
<keyword evidence="3 8" id="KW-0328">Glycosyltransferase</keyword>
<comment type="caution">
    <text evidence="9">The sequence shown here is derived from an EMBL/GenBank/DDBJ whole genome shotgun (WGS) entry which is preliminary data.</text>
</comment>